<comment type="caution">
    <text evidence="2">The sequence shown here is derived from an EMBL/GenBank/DDBJ whole genome shotgun (WGS) entry which is preliminary data.</text>
</comment>
<organism evidence="2 3">
    <name type="scientific">Phytophthora megakarya</name>
    <dbReference type="NCBI Taxonomy" id="4795"/>
    <lineage>
        <taxon>Eukaryota</taxon>
        <taxon>Sar</taxon>
        <taxon>Stramenopiles</taxon>
        <taxon>Oomycota</taxon>
        <taxon>Peronosporomycetes</taxon>
        <taxon>Peronosporales</taxon>
        <taxon>Peronosporaceae</taxon>
        <taxon>Phytophthora</taxon>
    </lineage>
</organism>
<accession>A0A225X233</accession>
<feature type="compositionally biased region" description="Acidic residues" evidence="1">
    <location>
        <begin position="145"/>
        <end position="155"/>
    </location>
</feature>
<feature type="region of interest" description="Disordered" evidence="1">
    <location>
        <begin position="123"/>
        <end position="155"/>
    </location>
</feature>
<dbReference type="Proteomes" id="UP000198211">
    <property type="component" value="Unassembled WGS sequence"/>
</dbReference>
<sequence>MPKVTAIVWKNLPLHKVAAFYETPDCTYRDGYFTFNTGSTRTQVSGRQPYEGHPKRIRSMMLGRNEAALLEEKLKKPTSISHTCNLIRNGLFDTTTLGANETQPNATYEVQWMNDEGSFGGLSANWSDSLPDGSDQTGSTTGGTYDDEDTGIGYS</sequence>
<protein>
    <submittedName>
        <fullName evidence="2">Uncharacterized protein</fullName>
    </submittedName>
</protein>
<dbReference type="AlphaFoldDB" id="A0A225X233"/>
<dbReference type="SUPFAM" id="SSF50923">
    <property type="entry name" value="Hemopexin-like domain"/>
    <property type="match status" value="1"/>
</dbReference>
<keyword evidence="3" id="KW-1185">Reference proteome</keyword>
<reference evidence="3" key="1">
    <citation type="submission" date="2017-03" db="EMBL/GenBank/DDBJ databases">
        <title>Phytopthora megakarya and P. palmivora, two closely related causual agents of cacao black pod achieved similar genome size and gene model numbers by different mechanisms.</title>
        <authorList>
            <person name="Ali S."/>
            <person name="Shao J."/>
            <person name="Larry D.J."/>
            <person name="Kronmiller B."/>
            <person name="Shen D."/>
            <person name="Strem M.D."/>
            <person name="Melnick R.L."/>
            <person name="Guiltinan M.J."/>
            <person name="Tyler B.M."/>
            <person name="Meinhardt L.W."/>
            <person name="Bailey B.A."/>
        </authorList>
    </citation>
    <scope>NUCLEOTIDE SEQUENCE [LARGE SCALE GENOMIC DNA]</scope>
    <source>
        <strain evidence="3">zdho120</strain>
    </source>
</reference>
<dbReference type="OrthoDB" id="88640at2759"/>
<name>A0A225X233_9STRA</name>
<evidence type="ECO:0000313" key="3">
    <source>
        <dbReference type="Proteomes" id="UP000198211"/>
    </source>
</evidence>
<evidence type="ECO:0000256" key="1">
    <source>
        <dbReference type="SAM" id="MobiDB-lite"/>
    </source>
</evidence>
<gene>
    <name evidence="2" type="ORF">PHMEG_0001816</name>
</gene>
<dbReference type="InterPro" id="IPR036375">
    <property type="entry name" value="Hemopexin-like_dom_sf"/>
</dbReference>
<evidence type="ECO:0000313" key="2">
    <source>
        <dbReference type="EMBL" id="OWZ23308.1"/>
    </source>
</evidence>
<dbReference type="EMBL" id="NBNE01000072">
    <property type="protein sequence ID" value="OWZ23308.1"/>
    <property type="molecule type" value="Genomic_DNA"/>
</dbReference>
<proteinExistence type="predicted"/>
<feature type="compositionally biased region" description="Low complexity" evidence="1">
    <location>
        <begin position="132"/>
        <end position="144"/>
    </location>
</feature>